<keyword evidence="7" id="KW-0812">Transmembrane</keyword>
<evidence type="ECO:0000256" key="6">
    <source>
        <dbReference type="ARBA" id="ARBA00023170"/>
    </source>
</evidence>
<dbReference type="SUPFAM" id="SSF49785">
    <property type="entry name" value="Galactose-binding domain-like"/>
    <property type="match status" value="1"/>
</dbReference>
<dbReference type="Pfam" id="PF25599">
    <property type="entry name" value="Ephrin_CRD"/>
    <property type="match status" value="1"/>
</dbReference>
<dbReference type="Proteomes" id="UP000830375">
    <property type="component" value="Unassembled WGS sequence"/>
</dbReference>
<dbReference type="PROSITE" id="PS00791">
    <property type="entry name" value="RECEPTOR_TYR_KIN_V_2"/>
    <property type="match status" value="1"/>
</dbReference>
<keyword evidence="6 9" id="KW-0675">Receptor</keyword>
<keyword evidence="7" id="KW-1133">Transmembrane helix</keyword>
<protein>
    <submittedName>
        <fullName evidence="9">Ephrin type-B receptor 5</fullName>
    </submittedName>
</protein>
<keyword evidence="10" id="KW-1185">Reference proteome</keyword>
<dbReference type="PROSITE" id="PS51550">
    <property type="entry name" value="EPH_LBD"/>
    <property type="match status" value="1"/>
</dbReference>
<evidence type="ECO:0000256" key="3">
    <source>
        <dbReference type="ARBA" id="ARBA00022741"/>
    </source>
</evidence>
<evidence type="ECO:0000256" key="7">
    <source>
        <dbReference type="SAM" id="Phobius"/>
    </source>
</evidence>
<evidence type="ECO:0000256" key="5">
    <source>
        <dbReference type="ARBA" id="ARBA00023136"/>
    </source>
</evidence>
<dbReference type="SMART" id="SM00615">
    <property type="entry name" value="EPH_lbd"/>
    <property type="match status" value="1"/>
</dbReference>
<comment type="subcellular location">
    <subcellularLocation>
        <location evidence="1">Membrane</location>
        <topology evidence="1">Single-pass membrane protein</topology>
    </subcellularLocation>
</comment>
<sequence>MLLDTTESTAELGWTTYPDTGSFCLFVFIFFILRLSRFLSVAVVHRLFVSQLIFILQHCSTSQWDEVSVLDDKGRLMRTFEVCNVNQSPRLQDNWLATPFLYRQSAPRIFVTLRFSVRDCASLRSPSPTCRETLTLYYKQADSQRELQRTWVAEPSSGETREGWVKIDTIAADKSFSRVEPSLPHQYKSENARRINIKTRSFAPLTRKGFVLAIVDSGACVSLMGVSIFYRRCPATSRFLAFYPATPSGAEPTSLVPVTGTCVPHSQSQSGTAPRMHCNTEGEWLVPVGGCTCDAGYEPNHNGSACLGESVKHVVQ</sequence>
<dbReference type="Gene3D" id="2.60.40.1770">
    <property type="entry name" value="ephrin a2 ectodomain"/>
    <property type="match status" value="1"/>
</dbReference>
<keyword evidence="2" id="KW-0732">Signal</keyword>
<accession>A0ABQ8LY78</accession>
<dbReference type="InterPro" id="IPR008979">
    <property type="entry name" value="Galactose-bd-like_sf"/>
</dbReference>
<keyword evidence="4" id="KW-0067">ATP-binding</keyword>
<evidence type="ECO:0000259" key="8">
    <source>
        <dbReference type="PROSITE" id="PS51550"/>
    </source>
</evidence>
<dbReference type="Gene3D" id="2.60.120.260">
    <property type="entry name" value="Galactose-binding domain-like"/>
    <property type="match status" value="1"/>
</dbReference>
<organism evidence="9 10">
    <name type="scientific">Labeo rohita</name>
    <name type="common">Indian major carp</name>
    <name type="synonym">Cyprinus rohita</name>
    <dbReference type="NCBI Taxonomy" id="84645"/>
    <lineage>
        <taxon>Eukaryota</taxon>
        <taxon>Metazoa</taxon>
        <taxon>Chordata</taxon>
        <taxon>Craniata</taxon>
        <taxon>Vertebrata</taxon>
        <taxon>Euteleostomi</taxon>
        <taxon>Actinopterygii</taxon>
        <taxon>Neopterygii</taxon>
        <taxon>Teleostei</taxon>
        <taxon>Ostariophysi</taxon>
        <taxon>Cypriniformes</taxon>
        <taxon>Cyprinidae</taxon>
        <taxon>Labeoninae</taxon>
        <taxon>Labeonini</taxon>
        <taxon>Labeo</taxon>
    </lineage>
</organism>
<dbReference type="InterPro" id="IPR050449">
    <property type="entry name" value="Ephrin_rcpt_TKs"/>
</dbReference>
<dbReference type="PANTHER" id="PTHR46877">
    <property type="entry name" value="EPH RECEPTOR A5"/>
    <property type="match status" value="1"/>
</dbReference>
<evidence type="ECO:0000256" key="4">
    <source>
        <dbReference type="ARBA" id="ARBA00022840"/>
    </source>
</evidence>
<evidence type="ECO:0000313" key="10">
    <source>
        <dbReference type="Proteomes" id="UP000830375"/>
    </source>
</evidence>
<feature type="transmembrane region" description="Helical" evidence="7">
    <location>
        <begin position="20"/>
        <end position="44"/>
    </location>
</feature>
<dbReference type="Pfam" id="PF01404">
    <property type="entry name" value="Ephrin_lbd"/>
    <property type="match status" value="1"/>
</dbReference>
<keyword evidence="3" id="KW-0547">Nucleotide-binding</keyword>
<comment type="caution">
    <text evidence="9">The sequence shown here is derived from an EMBL/GenBank/DDBJ whole genome shotgun (WGS) entry which is preliminary data.</text>
</comment>
<evidence type="ECO:0000256" key="2">
    <source>
        <dbReference type="ARBA" id="ARBA00022729"/>
    </source>
</evidence>
<dbReference type="InterPro" id="IPR001426">
    <property type="entry name" value="Tyr_kinase_rcpt_V_CS"/>
</dbReference>
<feature type="domain" description="Eph LBD" evidence="8">
    <location>
        <begin position="1"/>
        <end position="238"/>
    </location>
</feature>
<evidence type="ECO:0000256" key="1">
    <source>
        <dbReference type="ARBA" id="ARBA00004167"/>
    </source>
</evidence>
<name>A0ABQ8LY78_LABRO</name>
<dbReference type="PANTHER" id="PTHR46877:SF15">
    <property type="entry name" value="EPHRIN TYPE-B RECEPTOR 6"/>
    <property type="match status" value="1"/>
</dbReference>
<reference evidence="9 10" key="1">
    <citation type="submission" date="2022-01" db="EMBL/GenBank/DDBJ databases">
        <title>A high-quality chromosome-level genome assembly of rohu carp, Labeo rohita.</title>
        <authorList>
            <person name="Arick M.A. II"/>
            <person name="Hsu C.-Y."/>
            <person name="Magbanua Z."/>
            <person name="Pechanova O."/>
            <person name="Grover C."/>
            <person name="Miller E."/>
            <person name="Thrash A."/>
            <person name="Ezzel L."/>
            <person name="Alam S."/>
            <person name="Benzie J."/>
            <person name="Hamilton M."/>
            <person name="Karsi A."/>
            <person name="Lawrence M.L."/>
            <person name="Peterson D.G."/>
        </authorList>
    </citation>
    <scope>NUCLEOTIDE SEQUENCE [LARGE SCALE GENOMIC DNA]</scope>
    <source>
        <strain evidence="10">BAU-BD-2019</strain>
        <tissue evidence="9">Blood</tissue>
    </source>
</reference>
<gene>
    <name evidence="9" type="ORF">H4Q32_017751</name>
</gene>
<dbReference type="InterPro" id="IPR001090">
    <property type="entry name" value="Ephrin_rcpt_lig-bd_dom"/>
</dbReference>
<dbReference type="EMBL" id="JACTAM010000016">
    <property type="protein sequence ID" value="KAI2655364.1"/>
    <property type="molecule type" value="Genomic_DNA"/>
</dbReference>
<evidence type="ECO:0000313" key="9">
    <source>
        <dbReference type="EMBL" id="KAI2655364.1"/>
    </source>
</evidence>
<keyword evidence="5 7" id="KW-0472">Membrane</keyword>
<proteinExistence type="predicted"/>